<proteinExistence type="predicted"/>
<accession>A0A9W6RLY1</accession>
<reference evidence="2" key="1">
    <citation type="submission" date="2023-03" db="EMBL/GenBank/DDBJ databases">
        <title>Actinoallomurus iriomotensis NBRC 103681.</title>
        <authorList>
            <person name="Ichikawa N."/>
            <person name="Sato H."/>
            <person name="Tonouchi N."/>
        </authorList>
    </citation>
    <scope>NUCLEOTIDE SEQUENCE</scope>
    <source>
        <strain evidence="2">NBRC 103681</strain>
    </source>
</reference>
<feature type="domain" description="N-acetyltransferase" evidence="1">
    <location>
        <begin position="181"/>
        <end position="314"/>
    </location>
</feature>
<evidence type="ECO:0000259" key="1">
    <source>
        <dbReference type="PROSITE" id="PS51186"/>
    </source>
</evidence>
<comment type="caution">
    <text evidence="2">The sequence shown here is derived from an EMBL/GenBank/DDBJ whole genome shotgun (WGS) entry which is preliminary data.</text>
</comment>
<protein>
    <submittedName>
        <fullName evidence="2">N-acetyltransferase</fullName>
    </submittedName>
</protein>
<dbReference type="InterPro" id="IPR016181">
    <property type="entry name" value="Acyl_CoA_acyltransferase"/>
</dbReference>
<sequence length="314" mass="35116">MTVERNDLTLRPLSGPDELPLFTRLPYQTNDKLAADLAEGRRRPSWMWMALRGDRLIARAAWWSRPHQDTPLLLDVFDLDDDAPDRLDAGARLLRTAMAEVVPPGAPIPEYIRFVPPDWRESPGPRRAAEERRSVAEGLGARPLVERLRMEWRRGGPVPEPGGRLAFRPVGDTEELIGLMTEVLDGTLDAHGRADLTRMPARAAAEAHYEDELARYRSPREWWRIATLPDGDPVGFVVPAHNGYNPVIAYIGVRPAHRGRGYVDEILGEGTRVLAAQGVDRIRASTDVGNTPMAKAFARAGYPAFEHQLDMTWS</sequence>
<dbReference type="Gene3D" id="3.40.630.30">
    <property type="match status" value="1"/>
</dbReference>
<dbReference type="PROSITE" id="PS51186">
    <property type="entry name" value="GNAT"/>
    <property type="match status" value="1"/>
</dbReference>
<evidence type="ECO:0000313" key="2">
    <source>
        <dbReference type="EMBL" id="GLY76442.1"/>
    </source>
</evidence>
<dbReference type="Pfam" id="PF00583">
    <property type="entry name" value="Acetyltransf_1"/>
    <property type="match status" value="1"/>
</dbReference>
<organism evidence="2 3">
    <name type="scientific">Actinoallomurus iriomotensis</name>
    <dbReference type="NCBI Taxonomy" id="478107"/>
    <lineage>
        <taxon>Bacteria</taxon>
        <taxon>Bacillati</taxon>
        <taxon>Actinomycetota</taxon>
        <taxon>Actinomycetes</taxon>
        <taxon>Streptosporangiales</taxon>
        <taxon>Thermomonosporaceae</taxon>
        <taxon>Actinoallomurus</taxon>
    </lineage>
</organism>
<dbReference type="EMBL" id="BSTJ01000005">
    <property type="protein sequence ID" value="GLY76442.1"/>
    <property type="molecule type" value="Genomic_DNA"/>
</dbReference>
<evidence type="ECO:0000313" key="3">
    <source>
        <dbReference type="Proteomes" id="UP001165135"/>
    </source>
</evidence>
<gene>
    <name evidence="2" type="ORF">Airi01_047090</name>
</gene>
<dbReference type="SUPFAM" id="SSF55729">
    <property type="entry name" value="Acyl-CoA N-acyltransferases (Nat)"/>
    <property type="match status" value="1"/>
</dbReference>
<dbReference type="CDD" id="cd04301">
    <property type="entry name" value="NAT_SF"/>
    <property type="match status" value="1"/>
</dbReference>
<dbReference type="RefSeq" id="WP_285624803.1">
    <property type="nucleotide sequence ID" value="NZ_BSTJ01000005.1"/>
</dbReference>
<dbReference type="AlphaFoldDB" id="A0A9W6RLY1"/>
<name>A0A9W6RLY1_9ACTN</name>
<dbReference type="GO" id="GO:0016747">
    <property type="term" value="F:acyltransferase activity, transferring groups other than amino-acyl groups"/>
    <property type="evidence" value="ECO:0007669"/>
    <property type="project" value="InterPro"/>
</dbReference>
<dbReference type="InterPro" id="IPR000182">
    <property type="entry name" value="GNAT_dom"/>
</dbReference>
<dbReference type="Proteomes" id="UP001165135">
    <property type="component" value="Unassembled WGS sequence"/>
</dbReference>